<evidence type="ECO:0000313" key="2">
    <source>
        <dbReference type="EMBL" id="KAG7297176.1"/>
    </source>
</evidence>
<feature type="compositionally biased region" description="Low complexity" evidence="1">
    <location>
        <begin position="8"/>
        <end position="21"/>
    </location>
</feature>
<accession>A0ABQ7PW26</accession>
<dbReference type="Proteomes" id="UP000823941">
    <property type="component" value="Chromosome 27"/>
</dbReference>
<proteinExistence type="predicted"/>
<reference evidence="2 3" key="1">
    <citation type="submission" date="2021-06" db="EMBL/GenBank/DDBJ databases">
        <title>A haploid diamondback moth (Plutella xylostella L.) genome assembly resolves 31 chromosomes and identifies a diamide resistance mutation.</title>
        <authorList>
            <person name="Ward C.M."/>
            <person name="Perry K.D."/>
            <person name="Baker G."/>
            <person name="Powis K."/>
            <person name="Heckel D.G."/>
            <person name="Baxter S.W."/>
        </authorList>
    </citation>
    <scope>NUCLEOTIDE SEQUENCE [LARGE SCALE GENOMIC DNA]</scope>
    <source>
        <strain evidence="2 3">LV</strain>
        <tissue evidence="2">Single pupa</tissue>
    </source>
</reference>
<sequence length="200" mass="22929">MHRTPTKLSSSESDLNLSTSSMVSRKRKQPELDDTLVTMVNRLESNLKQSLSDWKKDFDRNMCDFNSSVVEMKNEIGSIRAEYTDIKNQISELSDKHDVTSAKVVDLEAAVGIIEEQHRTTDHKISHIEQKLKSRILVLEKRDHDRDQYSRMNNVEISGIPSKPGENLFNILKDLCAVIGFNFNSSDIDYIHRVRTYAAT</sequence>
<organism evidence="2 3">
    <name type="scientific">Plutella xylostella</name>
    <name type="common">Diamondback moth</name>
    <name type="synonym">Plutella maculipennis</name>
    <dbReference type="NCBI Taxonomy" id="51655"/>
    <lineage>
        <taxon>Eukaryota</taxon>
        <taxon>Metazoa</taxon>
        <taxon>Ecdysozoa</taxon>
        <taxon>Arthropoda</taxon>
        <taxon>Hexapoda</taxon>
        <taxon>Insecta</taxon>
        <taxon>Pterygota</taxon>
        <taxon>Neoptera</taxon>
        <taxon>Endopterygota</taxon>
        <taxon>Lepidoptera</taxon>
        <taxon>Glossata</taxon>
        <taxon>Ditrysia</taxon>
        <taxon>Yponomeutoidea</taxon>
        <taxon>Plutellidae</taxon>
        <taxon>Plutella</taxon>
    </lineage>
</organism>
<feature type="region of interest" description="Disordered" evidence="1">
    <location>
        <begin position="1"/>
        <end position="30"/>
    </location>
</feature>
<gene>
    <name evidence="2" type="ORF">JYU34_020150</name>
</gene>
<name>A0ABQ7PW26_PLUXY</name>
<dbReference type="EMBL" id="JAHIBW010000027">
    <property type="protein sequence ID" value="KAG7297176.1"/>
    <property type="molecule type" value="Genomic_DNA"/>
</dbReference>
<keyword evidence="3" id="KW-1185">Reference proteome</keyword>
<evidence type="ECO:0000313" key="3">
    <source>
        <dbReference type="Proteomes" id="UP000823941"/>
    </source>
</evidence>
<evidence type="ECO:0000256" key="1">
    <source>
        <dbReference type="SAM" id="MobiDB-lite"/>
    </source>
</evidence>
<comment type="caution">
    <text evidence="2">The sequence shown here is derived from an EMBL/GenBank/DDBJ whole genome shotgun (WGS) entry which is preliminary data.</text>
</comment>
<protein>
    <submittedName>
        <fullName evidence="2">Uncharacterized protein</fullName>
    </submittedName>
</protein>